<evidence type="ECO:0000256" key="11">
    <source>
        <dbReference type="ARBA" id="ARBA00023136"/>
    </source>
</evidence>
<evidence type="ECO:0000256" key="4">
    <source>
        <dbReference type="ARBA" id="ARBA00020585"/>
    </source>
</evidence>
<evidence type="ECO:0000256" key="7">
    <source>
        <dbReference type="ARBA" id="ARBA00022676"/>
    </source>
</evidence>
<dbReference type="SUPFAM" id="SSF53448">
    <property type="entry name" value="Nucleotide-diphospho-sugar transferases"/>
    <property type="match status" value="1"/>
</dbReference>
<dbReference type="NCBIfam" id="NF003958">
    <property type="entry name" value="PRK05454.2-1"/>
    <property type="match status" value="1"/>
</dbReference>
<evidence type="ECO:0000256" key="6">
    <source>
        <dbReference type="ARBA" id="ARBA00022519"/>
    </source>
</evidence>
<name>A0ABY6CDE0_9HYPH</name>
<dbReference type="EMBL" id="CP104965">
    <property type="protein sequence ID" value="UXN70184.1"/>
    <property type="molecule type" value="Genomic_DNA"/>
</dbReference>
<keyword evidence="10 12" id="KW-1133">Transmembrane helix</keyword>
<dbReference type="GO" id="GO:0016757">
    <property type="term" value="F:glycosyltransferase activity"/>
    <property type="evidence" value="ECO:0007669"/>
    <property type="project" value="UniProtKB-KW"/>
</dbReference>
<dbReference type="Proteomes" id="UP001061862">
    <property type="component" value="Chromosome"/>
</dbReference>
<organism evidence="14 15">
    <name type="scientific">Devosia neptuniae</name>
    <dbReference type="NCBI Taxonomy" id="191302"/>
    <lineage>
        <taxon>Bacteria</taxon>
        <taxon>Pseudomonadati</taxon>
        <taxon>Pseudomonadota</taxon>
        <taxon>Alphaproteobacteria</taxon>
        <taxon>Hyphomicrobiales</taxon>
        <taxon>Devosiaceae</taxon>
        <taxon>Devosia</taxon>
    </lineage>
</organism>
<keyword evidence="7 14" id="KW-0328">Glycosyltransferase</keyword>
<dbReference type="InterPro" id="IPR001173">
    <property type="entry name" value="Glyco_trans_2-like"/>
</dbReference>
<keyword evidence="8 14" id="KW-0808">Transferase</keyword>
<proteinExistence type="inferred from homology"/>
<evidence type="ECO:0000256" key="5">
    <source>
        <dbReference type="ARBA" id="ARBA00022475"/>
    </source>
</evidence>
<evidence type="ECO:0000256" key="2">
    <source>
        <dbReference type="ARBA" id="ARBA00005001"/>
    </source>
</evidence>
<evidence type="ECO:0000256" key="8">
    <source>
        <dbReference type="ARBA" id="ARBA00022679"/>
    </source>
</evidence>
<dbReference type="RefSeq" id="WP_262169045.1">
    <property type="nucleotide sequence ID" value="NZ_CP104965.1"/>
</dbReference>
<keyword evidence="5" id="KW-1003">Cell membrane</keyword>
<keyword evidence="6" id="KW-0997">Cell inner membrane</keyword>
<comment type="pathway">
    <text evidence="2">Glycan metabolism; osmoregulated periplasmic glucan (OPG) biosynthesis.</text>
</comment>
<dbReference type="PANTHER" id="PTHR43867:SF5">
    <property type="entry name" value="GLUCANS BIOSYNTHESIS GLUCOSYLTRANSFERASE H"/>
    <property type="match status" value="1"/>
</dbReference>
<feature type="transmembrane region" description="Helical" evidence="12">
    <location>
        <begin position="398"/>
        <end position="421"/>
    </location>
</feature>
<evidence type="ECO:0000256" key="12">
    <source>
        <dbReference type="SAM" id="Phobius"/>
    </source>
</evidence>
<dbReference type="Pfam" id="PF13632">
    <property type="entry name" value="Glyco_trans_2_3"/>
    <property type="match status" value="1"/>
</dbReference>
<comment type="subcellular location">
    <subcellularLocation>
        <location evidence="1">Cell inner membrane</location>
        <topology evidence="1">Multi-pass membrane protein</topology>
    </subcellularLocation>
</comment>
<evidence type="ECO:0000259" key="13">
    <source>
        <dbReference type="Pfam" id="PF13632"/>
    </source>
</evidence>
<keyword evidence="11 12" id="KW-0472">Membrane</keyword>
<evidence type="ECO:0000256" key="3">
    <source>
        <dbReference type="ARBA" id="ARBA00009337"/>
    </source>
</evidence>
<sequence>MTRPILIRSLTLLVAVTLSAAGGYLFLRFTGEGGLTTLDIVRAILVTFTSFWLVWGAAAAVLGVFAPARKPDFDPREKPEGLTAILVPIYNEDPVATFSRIAAMNRSLVALDIADRFHIAVLSDTTVLETAAQEIVWFEHLLREPMSAGRIFYRRREKNTGRKAGNIEDFIARSGGAYDYALILDADSLMEGATIGEMARRMDRDDNLGLLQTVPQVINAATVFGRSMQFSACYMSPSFARGAALMQGSEGPYWGHNAIVRVSAFAASCGLPVLSGKPPYGGHILSHDYVEAALLSRAGWTVKVDPELGGSFEEGPENLIEYAKRDRRWCQGNLQHRRLIGAPGLKFWSRFTFIQGIMAYMASPLWLTLLFTSVLAALFPDQRSAFSGFGVEHPVPIWAVGVAVAVVLVVPKLMILVRGAIDGRNRHFGGTHVVLLSIVTEVAFSTVLAPVMLMLQSRAVMQVLLGLDGGWPPTRRGQNWISINDAFQASWWIVLTGVLALGSTAIFAPSVALWLAPAALPAIFAPLLISMSSHPSHAKRPLYFRTDSEIAPTPVMAEHQAIMASWTIQGNPSDVAVARSAEHVAA</sequence>
<dbReference type="Gene3D" id="3.90.550.10">
    <property type="entry name" value="Spore Coat Polysaccharide Biosynthesis Protein SpsA, Chain A"/>
    <property type="match status" value="1"/>
</dbReference>
<dbReference type="NCBIfam" id="NF003962">
    <property type="entry name" value="PRK05454.2-5"/>
    <property type="match status" value="1"/>
</dbReference>
<dbReference type="InterPro" id="IPR050321">
    <property type="entry name" value="Glycosyltr_2/OpgH_subfam"/>
</dbReference>
<keyword evidence="15" id="KW-1185">Reference proteome</keyword>
<evidence type="ECO:0000256" key="10">
    <source>
        <dbReference type="ARBA" id="ARBA00022989"/>
    </source>
</evidence>
<comment type="similarity">
    <text evidence="3">Belongs to the glycosyltransferase 2 family. OpgH subfamily.</text>
</comment>
<evidence type="ECO:0000313" key="14">
    <source>
        <dbReference type="EMBL" id="UXN70184.1"/>
    </source>
</evidence>
<evidence type="ECO:0000256" key="9">
    <source>
        <dbReference type="ARBA" id="ARBA00022692"/>
    </source>
</evidence>
<dbReference type="PANTHER" id="PTHR43867">
    <property type="entry name" value="CELLULOSE SYNTHASE CATALYTIC SUBUNIT A [UDP-FORMING]"/>
    <property type="match status" value="1"/>
</dbReference>
<accession>A0ABY6CDE0</accession>
<evidence type="ECO:0000313" key="15">
    <source>
        <dbReference type="Proteomes" id="UP001061862"/>
    </source>
</evidence>
<dbReference type="NCBIfam" id="NF003959">
    <property type="entry name" value="PRK05454.2-2"/>
    <property type="match status" value="1"/>
</dbReference>
<dbReference type="InterPro" id="IPR029044">
    <property type="entry name" value="Nucleotide-diphossugar_trans"/>
</dbReference>
<keyword evidence="9 12" id="KW-0812">Transmembrane</keyword>
<reference evidence="14 15" key="1">
    <citation type="submission" date="2022-09" db="EMBL/GenBank/DDBJ databases">
        <title>Interaction between co-microsymbionts with complementary sets of symbiotic genes in legume-rhizobium systems.</title>
        <authorList>
            <person name="Safronova V."/>
            <person name="Sazanova A."/>
            <person name="Afonin A."/>
            <person name="Chirak E."/>
        </authorList>
    </citation>
    <scope>NUCLEOTIDE SEQUENCE [LARGE SCALE GENOMIC DNA]</scope>
    <source>
        <strain evidence="14 15">A18/4-1</strain>
    </source>
</reference>
<evidence type="ECO:0000256" key="1">
    <source>
        <dbReference type="ARBA" id="ARBA00004429"/>
    </source>
</evidence>
<feature type="transmembrane region" description="Helical" evidence="12">
    <location>
        <begin position="357"/>
        <end position="378"/>
    </location>
</feature>
<protein>
    <recommendedName>
        <fullName evidence="4">Glucans biosynthesis glucosyltransferase H</fullName>
    </recommendedName>
</protein>
<feature type="domain" description="Glycosyltransferase 2-like" evidence="13">
    <location>
        <begin position="182"/>
        <end position="396"/>
    </location>
</feature>
<feature type="transmembrane region" description="Helical" evidence="12">
    <location>
        <begin position="44"/>
        <end position="68"/>
    </location>
</feature>
<gene>
    <name evidence="14" type="primary">mdoH</name>
    <name evidence="14" type="ORF">N8A98_03025</name>
</gene>
<feature type="transmembrane region" description="Helical" evidence="12">
    <location>
        <begin position="433"/>
        <end position="455"/>
    </location>
</feature>